<feature type="region of interest" description="Disordered" evidence="1">
    <location>
        <begin position="128"/>
        <end position="172"/>
    </location>
</feature>
<dbReference type="Proteomes" id="UP000887574">
    <property type="component" value="Unplaced"/>
</dbReference>
<evidence type="ECO:0000313" key="3">
    <source>
        <dbReference type="Proteomes" id="UP000887574"/>
    </source>
</evidence>
<feature type="compositionally biased region" description="Basic and acidic residues" evidence="1">
    <location>
        <begin position="12"/>
        <end position="26"/>
    </location>
</feature>
<dbReference type="GO" id="GO:0043296">
    <property type="term" value="C:apical junction complex"/>
    <property type="evidence" value="ECO:0007669"/>
    <property type="project" value="TreeGrafter"/>
</dbReference>
<proteinExistence type="predicted"/>
<keyword evidence="2" id="KW-1133">Transmembrane helix</keyword>
<feature type="region of interest" description="Disordered" evidence="1">
    <location>
        <begin position="1399"/>
        <end position="1462"/>
    </location>
</feature>
<sequence>MAMTAVDPQNVSEDRQKNRPEPKTTDPARNSMDLLFHSTISVAILAVVFACRIIFAVDFQGKKNQKKQVCDQQEQVDSLGCVLSESDLDEDWRSLPDDIPLHLHSYLKSPITRVSSLTFSSNFSDYSDAMTDQQPVSPDPSSNLSNYSSPEPAQQDDQEDSGRSKQSITTVGVQRDAAAEALAAAILKEQEEEEQWQDAPDPFMPRSDAQYSYFGGGGVVDAITEEDSDDLRSGQSSQASSQPSFANSSARTSSSVTAAAVEEEVDAHIEQVLQKSEASSPPQLPTSQPSSLNDQVEPAAPSVPKLVLLQEGEDSSETDTVLESTVEEVKEAKVKTKQDQAGVTMDADRDQFEVMVPVSDQFSTFPQVEDGRVSSTSMSINLDRSRDSLLDQSVYPSHFPYHHPGMPTIYSESRKRRAEQSEKASSTSSDEDEEALPPPPSAPIESNPTTISPAAALAIAESLVASIEELQPSPRELQQVPLESEESGIKYAVNGSGSNNIQPVRPISGSTERIASFVYGYGGATKAGEPLKSPLVWSSTRVGCVAGGGEETGKENTDTYRQEIGRVRKIYTSETEPKPKQKVEMAGKDGYETAVGGRPGSFANEMRSRLQQPFGQYAGNKSACKYLKDIAPPSPCCTISSCPTCSTSSSHTTVNKGSRGQRQTAALCTPTAVEVRNTTTKLYVLHPDGLPPTVGGSRLTVTPTTDQRNRLGCTNSAFFRYGSAAGQCPSSPPTLKDHFDGYRAETEYSRDDLISEGRRSRSTIREIPIQRSASAFAPSVFMSSSGAGGGGLGSGTSTGHYTSSGLAGGVGQYTSSTGAAGAGSGVHFGSGGGASGGHFTSSGGGGLTGGHYTSSGGGAAAGQFTSSGGAGGLVGGHYTSGAGGLGGAGGLYSTSSSHAQATTTALPLGSSSTSAYTTTKYQPATSGAPHEEYYRREVLTRTLVTRSTEALSGPPLSRSSPIERLPIDHLNVTRQLPEPSRGDEVSEEYWYKYSRNVEEEERRIRENQVKRRKEEEERRMKEEEKRRRWEQQELEQLERLRREREKMEKEFEYQVMERERAERDRVEKDRIEREAAEKQRRQEWERLERERRQYEESELEKRRQLERLEKERLERERLDRERLEMERLERERLKQEQMEKERIEREIIERERIEIERLEIERIERIKREQKEKEQREKERQREEAEKLERERLEAERLHRERIELERRERELIEIQRREAEQRDRERREDELREQRRRQQEQREREILEQVERETMEREMQRKLKEKAEQERLDNLRREQERLEFERLEVERRERQRQEEERREQELIEAQLRARDRREQERIEENRREAIRQEEERREQERRQRERIEAQERERLRLIEEQRERERVAALEAAAAERRAQRLEEERLQRNILELERRTEETKEIERREAEKREKERSMSRLEEERRLNELRDLERRNADQREAERRQAAEREANRRKEDRRSHDRLDLIVKERKRLRERWELERKRVIAEKEAEERKRHALTSKETLERLTRKPYYSRENLSTVGMPDVTTKVERQIIERVDRTLWTSDDLRYGGTQPSALYSGNGNPPLLDTSPNFMDDYLGSGAGQKERIYNPREEDFRRGGSTRTSKYKAKMEKARKEFLQSDTTGQYDPVSDRFRKSTEDLGRKVEYRGPLLQKFHSGEFSSSRAGDLDLAAPPQSYSRMGPSPYDQRHETNLDDVHRSKSVLDYDSQRQSRKDGADPDSAEQHSRSKSADYLLDRRIHGDVLAPENQLQKSITGDSHYPNDRREIYEHEERFRKSVEKLHVPDWYKERPTGLITSGPGYDFGPATTTTTATSGVFSGPVVMLLDLLMRYHLVHLFPSATLVEGPIISSHIQLNQPIQK</sequence>
<feature type="compositionally biased region" description="Basic and acidic residues" evidence="1">
    <location>
        <begin position="1691"/>
        <end position="1736"/>
    </location>
</feature>
<feature type="region of interest" description="Disordered" evidence="1">
    <location>
        <begin position="1170"/>
        <end position="1191"/>
    </location>
</feature>
<dbReference type="PANTHER" id="PTHR21517:SF3">
    <property type="entry name" value="APICAL JUNCTION COMPONENT 1 HOMOLOG"/>
    <property type="match status" value="1"/>
</dbReference>
<accession>A0A915CPI5</accession>
<dbReference type="InterPro" id="IPR038825">
    <property type="entry name" value="Apical_junction"/>
</dbReference>
<dbReference type="PANTHER" id="PTHR21517">
    <property type="entry name" value="APICAL JUNCTION COMPONENT 1 HOMOLOG"/>
    <property type="match status" value="1"/>
</dbReference>
<feature type="region of interest" description="Disordered" evidence="1">
    <location>
        <begin position="395"/>
        <end position="449"/>
    </location>
</feature>
<feature type="region of interest" description="Disordered" evidence="1">
    <location>
        <begin position="1"/>
        <end position="30"/>
    </location>
</feature>
<evidence type="ECO:0000256" key="1">
    <source>
        <dbReference type="SAM" id="MobiDB-lite"/>
    </source>
</evidence>
<dbReference type="WBParaSite" id="jg11272.1">
    <property type="protein sequence ID" value="jg11272.1"/>
    <property type="gene ID" value="jg11272"/>
</dbReference>
<feature type="region of interest" description="Disordered" evidence="1">
    <location>
        <begin position="226"/>
        <end position="319"/>
    </location>
</feature>
<dbReference type="GO" id="GO:0005886">
    <property type="term" value="C:plasma membrane"/>
    <property type="evidence" value="ECO:0007669"/>
    <property type="project" value="TreeGrafter"/>
</dbReference>
<keyword evidence="3" id="KW-1185">Reference proteome</keyword>
<feature type="compositionally biased region" description="Polar residues" evidence="1">
    <location>
        <begin position="128"/>
        <end position="152"/>
    </location>
</feature>
<reference evidence="4" key="1">
    <citation type="submission" date="2022-11" db="UniProtKB">
        <authorList>
            <consortium name="WormBaseParasite"/>
        </authorList>
    </citation>
    <scope>IDENTIFICATION</scope>
</reference>
<feature type="region of interest" description="Disordered" evidence="1">
    <location>
        <begin position="1219"/>
        <end position="1271"/>
    </location>
</feature>
<feature type="transmembrane region" description="Helical" evidence="2">
    <location>
        <begin position="34"/>
        <end position="55"/>
    </location>
</feature>
<dbReference type="GO" id="GO:0045216">
    <property type="term" value="P:cell-cell junction organization"/>
    <property type="evidence" value="ECO:0007669"/>
    <property type="project" value="InterPro"/>
</dbReference>
<organism evidence="3 4">
    <name type="scientific">Ditylenchus dipsaci</name>
    <dbReference type="NCBI Taxonomy" id="166011"/>
    <lineage>
        <taxon>Eukaryota</taxon>
        <taxon>Metazoa</taxon>
        <taxon>Ecdysozoa</taxon>
        <taxon>Nematoda</taxon>
        <taxon>Chromadorea</taxon>
        <taxon>Rhabditida</taxon>
        <taxon>Tylenchina</taxon>
        <taxon>Tylenchomorpha</taxon>
        <taxon>Sphaerularioidea</taxon>
        <taxon>Anguinidae</taxon>
        <taxon>Anguininae</taxon>
        <taxon>Ditylenchus</taxon>
    </lineage>
</organism>
<protein>
    <submittedName>
        <fullName evidence="4">Uncharacterized protein</fullName>
    </submittedName>
</protein>
<name>A0A915CPI5_9BILA</name>
<feature type="compositionally biased region" description="Low complexity" evidence="1">
    <location>
        <begin position="233"/>
        <end position="260"/>
    </location>
</feature>
<keyword evidence="2" id="KW-0472">Membrane</keyword>
<feature type="region of interest" description="Disordered" evidence="1">
    <location>
        <begin position="1620"/>
        <end position="1640"/>
    </location>
</feature>
<feature type="compositionally biased region" description="Low complexity" evidence="1">
    <location>
        <begin position="903"/>
        <end position="919"/>
    </location>
</feature>
<evidence type="ECO:0000256" key="2">
    <source>
        <dbReference type="SAM" id="Phobius"/>
    </source>
</evidence>
<feature type="region of interest" description="Disordered" evidence="1">
    <location>
        <begin position="1663"/>
        <end position="1736"/>
    </location>
</feature>
<keyword evidence="2" id="KW-0812">Transmembrane</keyword>
<feature type="region of interest" description="Disordered" evidence="1">
    <location>
        <begin position="190"/>
        <end position="212"/>
    </location>
</feature>
<feature type="region of interest" description="Disordered" evidence="1">
    <location>
        <begin position="903"/>
        <end position="933"/>
    </location>
</feature>
<evidence type="ECO:0000313" key="4">
    <source>
        <dbReference type="WBParaSite" id="jg11272.1"/>
    </source>
</evidence>
<feature type="compositionally biased region" description="Low complexity" evidence="1">
    <location>
        <begin position="279"/>
        <end position="292"/>
    </location>
</feature>